<evidence type="ECO:0000259" key="2">
    <source>
        <dbReference type="Pfam" id="PF13649"/>
    </source>
</evidence>
<feature type="compositionally biased region" description="Low complexity" evidence="1">
    <location>
        <begin position="1"/>
        <end position="30"/>
    </location>
</feature>
<dbReference type="AlphaFoldDB" id="A0A165UKN3"/>
<dbReference type="OrthoDB" id="2013972at2759"/>
<feature type="compositionally biased region" description="Polar residues" evidence="1">
    <location>
        <begin position="360"/>
        <end position="369"/>
    </location>
</feature>
<name>A0A165UKN3_9APHY</name>
<evidence type="ECO:0000313" key="3">
    <source>
        <dbReference type="EMBL" id="KZT75057.1"/>
    </source>
</evidence>
<proteinExistence type="predicted"/>
<feature type="compositionally biased region" description="Low complexity" evidence="1">
    <location>
        <begin position="456"/>
        <end position="468"/>
    </location>
</feature>
<sequence>MVVRPAPASAKSPASTLSSSDSRRSGSPVREPALPPSESTESRRLPPREERFLLQYGSKLHSYSRDKAPYPMSYNREDLELVLLDHELIRAAKCGAGTLIDFSGEHPKRCLDLGCGMGAWTIAAARDWPDCTFVGYDLMNVQIPLWALEEDIASRVEWVHGNFLRQRLPFEDEEFDYVHIQGLAFAVPENKWISLYEEIRRILSTGGTVEQVEEDAIFPVLPRWFTEPLHAHIGGPGTHYQGPGGSPRFPPPSPTLERRECDDEPQEELHEHAFLQSLFNDVFENRFINPVPSSCLPVYFSAIFGQVNSPPVLQFPMPPLAPLAPLPIELEGMHLSAPSSASERSREQKPQSDSDDSLPSVDNSATDASESLPAASTEPTTHSALSSSSNLPLLPPDRSAGSTDSPRQSPTPHPSPPDTNPPSHPTPGAPANPSPPAAVSLSPSPSIKSTQSTHGSSGSRPSVQSQSQAGASPRRSGGAPHRESYSIGPGAAARPSVPSGDLRTDDSSSLGDALLFPMDAILSMPERTLNMQLFRALGLVMSVKEAMWEELCERVRRPAEGRRLREACGWEDADFAEAPLREKFEGWVERYRTDVRARVSLWHSMVLTGWQFPRRDPITRAEMLEEERLRQDILEARKHAREEDLMGYSRSLRLLVGTKVRIDSMS</sequence>
<dbReference type="PANTHER" id="PTHR43591">
    <property type="entry name" value="METHYLTRANSFERASE"/>
    <property type="match status" value="1"/>
</dbReference>
<feature type="domain" description="Methyltransferase" evidence="2">
    <location>
        <begin position="111"/>
        <end position="207"/>
    </location>
</feature>
<evidence type="ECO:0000256" key="1">
    <source>
        <dbReference type="SAM" id="MobiDB-lite"/>
    </source>
</evidence>
<dbReference type="STRING" id="1314783.A0A165UKN3"/>
<protein>
    <recommendedName>
        <fullName evidence="2">Methyltransferase domain-containing protein</fullName>
    </recommendedName>
</protein>
<gene>
    <name evidence="3" type="ORF">DAEQUDRAFT_19481</name>
</gene>
<dbReference type="EMBL" id="KV429032">
    <property type="protein sequence ID" value="KZT75057.1"/>
    <property type="molecule type" value="Genomic_DNA"/>
</dbReference>
<dbReference type="Pfam" id="PF13649">
    <property type="entry name" value="Methyltransf_25"/>
    <property type="match status" value="1"/>
</dbReference>
<dbReference type="SUPFAM" id="SSF53335">
    <property type="entry name" value="S-adenosyl-L-methionine-dependent methyltransferases"/>
    <property type="match status" value="1"/>
</dbReference>
<feature type="compositionally biased region" description="Basic and acidic residues" evidence="1">
    <location>
        <begin position="256"/>
        <end position="267"/>
    </location>
</feature>
<dbReference type="Gene3D" id="3.40.50.150">
    <property type="entry name" value="Vaccinia Virus protein VP39"/>
    <property type="match status" value="1"/>
</dbReference>
<dbReference type="InterPro" id="IPR029063">
    <property type="entry name" value="SAM-dependent_MTases_sf"/>
</dbReference>
<accession>A0A165UKN3</accession>
<keyword evidence="4" id="KW-1185">Reference proteome</keyword>
<feature type="region of interest" description="Disordered" evidence="1">
    <location>
        <begin position="1"/>
        <end position="48"/>
    </location>
</feature>
<organism evidence="3 4">
    <name type="scientific">Daedalea quercina L-15889</name>
    <dbReference type="NCBI Taxonomy" id="1314783"/>
    <lineage>
        <taxon>Eukaryota</taxon>
        <taxon>Fungi</taxon>
        <taxon>Dikarya</taxon>
        <taxon>Basidiomycota</taxon>
        <taxon>Agaricomycotina</taxon>
        <taxon>Agaricomycetes</taxon>
        <taxon>Polyporales</taxon>
        <taxon>Fomitopsis</taxon>
    </lineage>
</organism>
<feature type="compositionally biased region" description="Gly residues" evidence="1">
    <location>
        <begin position="235"/>
        <end position="245"/>
    </location>
</feature>
<evidence type="ECO:0000313" key="4">
    <source>
        <dbReference type="Proteomes" id="UP000076727"/>
    </source>
</evidence>
<feature type="compositionally biased region" description="Basic and acidic residues" evidence="1">
    <location>
        <begin position="343"/>
        <end position="352"/>
    </location>
</feature>
<dbReference type="InterPro" id="IPR041698">
    <property type="entry name" value="Methyltransf_25"/>
</dbReference>
<feature type="region of interest" description="Disordered" evidence="1">
    <location>
        <begin position="335"/>
        <end position="506"/>
    </location>
</feature>
<dbReference type="Proteomes" id="UP000076727">
    <property type="component" value="Unassembled WGS sequence"/>
</dbReference>
<feature type="compositionally biased region" description="Pro residues" evidence="1">
    <location>
        <begin position="409"/>
        <end position="436"/>
    </location>
</feature>
<reference evidence="3 4" key="1">
    <citation type="journal article" date="2016" name="Mol. Biol. Evol.">
        <title>Comparative Genomics of Early-Diverging Mushroom-Forming Fungi Provides Insights into the Origins of Lignocellulose Decay Capabilities.</title>
        <authorList>
            <person name="Nagy L.G."/>
            <person name="Riley R."/>
            <person name="Tritt A."/>
            <person name="Adam C."/>
            <person name="Daum C."/>
            <person name="Floudas D."/>
            <person name="Sun H."/>
            <person name="Yadav J.S."/>
            <person name="Pangilinan J."/>
            <person name="Larsson K.H."/>
            <person name="Matsuura K."/>
            <person name="Barry K."/>
            <person name="Labutti K."/>
            <person name="Kuo R."/>
            <person name="Ohm R.A."/>
            <person name="Bhattacharya S.S."/>
            <person name="Shirouzu T."/>
            <person name="Yoshinaga Y."/>
            <person name="Martin F.M."/>
            <person name="Grigoriev I.V."/>
            <person name="Hibbett D.S."/>
        </authorList>
    </citation>
    <scope>NUCLEOTIDE SEQUENCE [LARGE SCALE GENOMIC DNA]</scope>
    <source>
        <strain evidence="3 4">L-15889</strain>
    </source>
</reference>
<feature type="compositionally biased region" description="Low complexity" evidence="1">
    <location>
        <begin position="437"/>
        <end position="446"/>
    </location>
</feature>
<dbReference type="CDD" id="cd02440">
    <property type="entry name" value="AdoMet_MTases"/>
    <property type="match status" value="1"/>
</dbReference>
<feature type="region of interest" description="Disordered" evidence="1">
    <location>
        <begin position="235"/>
        <end position="267"/>
    </location>
</feature>